<dbReference type="InterPro" id="IPR008278">
    <property type="entry name" value="4-PPantetheinyl_Trfase_dom"/>
</dbReference>
<dbReference type="GO" id="GO:0008897">
    <property type="term" value="F:holo-[acyl-carrier-protein] synthase activity"/>
    <property type="evidence" value="ECO:0007669"/>
    <property type="project" value="InterPro"/>
</dbReference>
<dbReference type="PANTHER" id="PTHR12215:SF10">
    <property type="entry name" value="L-AMINOADIPATE-SEMIALDEHYDE DEHYDROGENASE-PHOSPHOPANTETHEINYL TRANSFERASE"/>
    <property type="match status" value="1"/>
</dbReference>
<feature type="domain" description="4'-phosphopantetheinyl transferase N-terminal" evidence="4">
    <location>
        <begin position="27"/>
        <end position="106"/>
    </location>
</feature>
<sequence length="233" mass="27828">MNTYKLDHLEEVHIWKFTTDKYKNYINLFTSWLSNTEYKYMAQLKNKNRQQAFIISRGIIKQIISMYLGHSPATIEIFYTSYMKPYLKNQFLYFNISHSADLVLIALARKPVGIDIEKLRDIEDYDRTAALFLSDKEKRLLYNNETSFLKKNTFFEIWTHKEAVVKALGYGLHFPLHKINILHSKHQFLNTIYIKNKIYTVRNILIDKNYRSAICKEGKIHEIHIFQFENLSN</sequence>
<dbReference type="InterPro" id="IPR037143">
    <property type="entry name" value="4-PPantetheinyl_Trfase_dom_sf"/>
</dbReference>
<dbReference type="Gene3D" id="3.90.470.20">
    <property type="entry name" value="4'-phosphopantetheinyl transferase domain"/>
    <property type="match status" value="2"/>
</dbReference>
<keyword evidence="2 5" id="KW-0808">Transferase</keyword>
<gene>
    <name evidence="5" type="primary">sfp_1</name>
    <name evidence="5" type="ORF">NCTC7582_00007</name>
</gene>
<dbReference type="EC" id="2.7.8.-" evidence="5"/>
<dbReference type="PANTHER" id="PTHR12215">
    <property type="entry name" value="PHOSPHOPANTETHEINE TRANSFERASE"/>
    <property type="match status" value="1"/>
</dbReference>
<comment type="similarity">
    <text evidence="1">Belongs to the P-Pant transferase superfamily. Gsp/Sfp/HetI/AcpT family.</text>
</comment>
<dbReference type="RefSeq" id="WP_112116116.1">
    <property type="nucleotide sequence ID" value="NZ_UAQE01000001.1"/>
</dbReference>
<dbReference type="Pfam" id="PF01648">
    <property type="entry name" value="ACPS"/>
    <property type="match status" value="1"/>
</dbReference>
<dbReference type="Proteomes" id="UP000251431">
    <property type="component" value="Unassembled WGS sequence"/>
</dbReference>
<dbReference type="GO" id="GO:0000287">
    <property type="term" value="F:magnesium ion binding"/>
    <property type="evidence" value="ECO:0007669"/>
    <property type="project" value="InterPro"/>
</dbReference>
<evidence type="ECO:0000313" key="6">
    <source>
        <dbReference type="Proteomes" id="UP000251431"/>
    </source>
</evidence>
<feature type="domain" description="4'-phosphopantetheinyl transferase" evidence="3">
    <location>
        <begin position="111"/>
        <end position="196"/>
    </location>
</feature>
<dbReference type="InterPro" id="IPR050559">
    <property type="entry name" value="P-Pant_transferase_sf"/>
</dbReference>
<dbReference type="SUPFAM" id="SSF56214">
    <property type="entry name" value="4'-phosphopantetheinyl transferase"/>
    <property type="match status" value="2"/>
</dbReference>
<dbReference type="GO" id="GO:0005829">
    <property type="term" value="C:cytosol"/>
    <property type="evidence" value="ECO:0007669"/>
    <property type="project" value="TreeGrafter"/>
</dbReference>
<evidence type="ECO:0000313" key="5">
    <source>
        <dbReference type="EMBL" id="SPT95506.1"/>
    </source>
</evidence>
<evidence type="ECO:0000259" key="3">
    <source>
        <dbReference type="Pfam" id="PF01648"/>
    </source>
</evidence>
<dbReference type="EMBL" id="UAQE01000001">
    <property type="protein sequence ID" value="SPT95506.1"/>
    <property type="molecule type" value="Genomic_DNA"/>
</dbReference>
<evidence type="ECO:0000256" key="2">
    <source>
        <dbReference type="ARBA" id="ARBA00022679"/>
    </source>
</evidence>
<organism evidence="5 6">
    <name type="scientific">Lysinibacillus capsici</name>
    <dbReference type="NCBI Taxonomy" id="2115968"/>
    <lineage>
        <taxon>Bacteria</taxon>
        <taxon>Bacillati</taxon>
        <taxon>Bacillota</taxon>
        <taxon>Bacilli</taxon>
        <taxon>Bacillales</taxon>
        <taxon>Bacillaceae</taxon>
        <taxon>Lysinibacillus</taxon>
    </lineage>
</organism>
<protein>
    <submittedName>
        <fullName evidence="5">4'-phosphopantetheinyl transferase</fullName>
        <ecNumber evidence="5">2.7.8.-</ecNumber>
    </submittedName>
</protein>
<dbReference type="InterPro" id="IPR055066">
    <property type="entry name" value="AASDHPPT_N"/>
</dbReference>
<accession>A0A2X0XCB1</accession>
<dbReference type="Pfam" id="PF22624">
    <property type="entry name" value="AASDHPPT_N"/>
    <property type="match status" value="1"/>
</dbReference>
<name>A0A2X0XCB1_9BACI</name>
<dbReference type="GO" id="GO:0019878">
    <property type="term" value="P:lysine biosynthetic process via aminoadipic acid"/>
    <property type="evidence" value="ECO:0007669"/>
    <property type="project" value="TreeGrafter"/>
</dbReference>
<evidence type="ECO:0000259" key="4">
    <source>
        <dbReference type="Pfam" id="PF22624"/>
    </source>
</evidence>
<dbReference type="AlphaFoldDB" id="A0A2X0XCB1"/>
<evidence type="ECO:0000256" key="1">
    <source>
        <dbReference type="ARBA" id="ARBA00010990"/>
    </source>
</evidence>
<proteinExistence type="inferred from homology"/>
<reference evidence="5 6" key="1">
    <citation type="submission" date="2018-06" db="EMBL/GenBank/DDBJ databases">
        <authorList>
            <consortium name="Pathogen Informatics"/>
            <person name="Doyle S."/>
        </authorList>
    </citation>
    <scope>NUCLEOTIDE SEQUENCE [LARGE SCALE GENOMIC DNA]</scope>
    <source>
        <strain evidence="5 6">NCTC7582</strain>
    </source>
</reference>